<feature type="region of interest" description="Disordered" evidence="1">
    <location>
        <begin position="297"/>
        <end position="418"/>
    </location>
</feature>
<dbReference type="Proteomes" id="UP000198406">
    <property type="component" value="Unassembled WGS sequence"/>
</dbReference>
<feature type="compositionally biased region" description="Polar residues" evidence="1">
    <location>
        <begin position="889"/>
        <end position="900"/>
    </location>
</feature>
<gene>
    <name evidence="2" type="ORF">FisN_1Hu260</name>
</gene>
<feature type="compositionally biased region" description="Basic and acidic residues" evidence="1">
    <location>
        <begin position="355"/>
        <end position="365"/>
    </location>
</feature>
<feature type="compositionally biased region" description="Basic and acidic residues" evidence="1">
    <location>
        <begin position="621"/>
        <end position="633"/>
    </location>
</feature>
<sequence>MGETILDKSTTVNPNQNGNLPGETSTTKMKGSYLEPTTPDRQNDPLVLKGSIISVATDEDFPEEQGQEILWVENEAELTTPNSQLGETTKLATAKRTEQIIADGSKCHIIVLPEPMIDTVPKEALELSVKVKDNVVSSESTLLVTAEKVAAAKQMLEQALNEKSMQRSSELSNKAFSLAMEARSLAELPMNTSEELTTIINDAITKGKAEVLKVQELNQQLNNDTLQIEGENHASRARSLMDFILPENKVATPKVSLDGYKLLSNTKLETVNSSDAIFKNVAKPKDFDVLSMSSLNEILDGPEEEATTTTPEQMTEKPEEKRLQEISTNASTEGTDAVVTNAGSASCDSTIHETNTNEKHRDQRKISSRRSGLFGGLFATRKEKKRKEKTTADTDAASLVSGNGSSCPEEPSHKVSNFDHPQVKIPAAAKRVQDTPIVDIEGIDSRKNVKIHFIQESAANRTRVDSTLERMIQNEKTEDSTSRLVVAAEEIYPDLLASDCSVSLPTDKSLTIAGHKPILKNRKGKARYGQNSKLRSPQTEDCAIRSKEGIDSFTNFVTSNANSMCDRYAVLSNDDDDIVEATNSFRTFLQSGDEKNIITLPGLDTISTLGTRSSHDQSPVRQRESSPSDKYHPEYTVPRSGYKTEQYHYHSAQLQTTSPRGIRIMGEVESTSKTHHKTAMKASKVPAAEMMKLQRGKRLKRKSIADLFGFGNANPLSDHKYTRSKPMNTPLIRKSDPPTKVKSLPTNYTEQGATFVLPHYRIRGLPDAKTESDNLLHTHHEHPVINNKAENVQASSHVSGPSHRSFSKSEQTHTVVSTCPESTKVFAQGLDKPTETDSTLSLCDDLEPEASHDTETRFVHAAIEEDPLVAHLKKQIGRQPRRGIDPTSAKVNFRSNRLDP</sequence>
<feature type="compositionally biased region" description="Polar residues" evidence="1">
    <location>
        <begin position="7"/>
        <end position="29"/>
    </location>
</feature>
<evidence type="ECO:0000313" key="3">
    <source>
        <dbReference type="Proteomes" id="UP000198406"/>
    </source>
</evidence>
<feature type="region of interest" description="Disordered" evidence="1">
    <location>
        <begin position="606"/>
        <end position="635"/>
    </location>
</feature>
<protein>
    <submittedName>
        <fullName evidence="2">Uncharacterized protein</fullName>
    </submittedName>
</protein>
<proteinExistence type="predicted"/>
<evidence type="ECO:0000256" key="1">
    <source>
        <dbReference type="SAM" id="MobiDB-lite"/>
    </source>
</evidence>
<evidence type="ECO:0000313" key="2">
    <source>
        <dbReference type="EMBL" id="GAX12328.1"/>
    </source>
</evidence>
<dbReference type="EMBL" id="BDSP01000050">
    <property type="protein sequence ID" value="GAX12328.1"/>
    <property type="molecule type" value="Genomic_DNA"/>
</dbReference>
<feature type="compositionally biased region" description="Basic and acidic residues" evidence="1">
    <location>
        <begin position="314"/>
        <end position="324"/>
    </location>
</feature>
<comment type="caution">
    <text evidence="2">The sequence shown here is derived from an EMBL/GenBank/DDBJ whole genome shotgun (WGS) entry which is preliminary data.</text>
</comment>
<keyword evidence="3" id="KW-1185">Reference proteome</keyword>
<feature type="region of interest" description="Disordered" evidence="1">
    <location>
        <begin position="795"/>
        <end position="814"/>
    </location>
</feature>
<name>A0A1Z5JEY5_FISSO</name>
<feature type="region of interest" description="Disordered" evidence="1">
    <location>
        <begin position="875"/>
        <end position="900"/>
    </location>
</feature>
<feature type="compositionally biased region" description="Polar residues" evidence="1">
    <location>
        <begin position="341"/>
        <end position="354"/>
    </location>
</feature>
<feature type="compositionally biased region" description="Polar residues" evidence="1">
    <location>
        <begin position="606"/>
        <end position="620"/>
    </location>
</feature>
<accession>A0A1Z5JEY5</accession>
<dbReference type="InParanoid" id="A0A1Z5JEY5"/>
<dbReference type="AlphaFoldDB" id="A0A1Z5JEY5"/>
<feature type="region of interest" description="Disordered" evidence="1">
    <location>
        <begin position="719"/>
        <end position="745"/>
    </location>
</feature>
<organism evidence="2 3">
    <name type="scientific">Fistulifera solaris</name>
    <name type="common">Oleaginous diatom</name>
    <dbReference type="NCBI Taxonomy" id="1519565"/>
    <lineage>
        <taxon>Eukaryota</taxon>
        <taxon>Sar</taxon>
        <taxon>Stramenopiles</taxon>
        <taxon>Ochrophyta</taxon>
        <taxon>Bacillariophyta</taxon>
        <taxon>Bacillariophyceae</taxon>
        <taxon>Bacillariophycidae</taxon>
        <taxon>Naviculales</taxon>
        <taxon>Naviculaceae</taxon>
        <taxon>Fistulifera</taxon>
    </lineage>
</organism>
<feature type="region of interest" description="Disordered" evidence="1">
    <location>
        <begin position="1"/>
        <end position="44"/>
    </location>
</feature>
<reference evidence="2 3" key="1">
    <citation type="journal article" date="2015" name="Plant Cell">
        <title>Oil accumulation by the oleaginous diatom Fistulifera solaris as revealed by the genome and transcriptome.</title>
        <authorList>
            <person name="Tanaka T."/>
            <person name="Maeda Y."/>
            <person name="Veluchamy A."/>
            <person name="Tanaka M."/>
            <person name="Abida H."/>
            <person name="Marechal E."/>
            <person name="Bowler C."/>
            <person name="Muto M."/>
            <person name="Sunaga Y."/>
            <person name="Tanaka M."/>
            <person name="Yoshino T."/>
            <person name="Taniguchi T."/>
            <person name="Fukuda Y."/>
            <person name="Nemoto M."/>
            <person name="Matsumoto M."/>
            <person name="Wong P.S."/>
            <person name="Aburatani S."/>
            <person name="Fujibuchi W."/>
        </authorList>
    </citation>
    <scope>NUCLEOTIDE SEQUENCE [LARGE SCALE GENOMIC DNA]</scope>
    <source>
        <strain evidence="2 3">JPCC DA0580</strain>
    </source>
</reference>
<feature type="compositionally biased region" description="Polar residues" evidence="1">
    <location>
        <begin position="325"/>
        <end position="334"/>
    </location>
</feature>